<dbReference type="VEuPathDB" id="FungiDB:PGTG_20657"/>
<reference evidence="2" key="1">
    <citation type="journal article" date="2011" name="Proc. Natl. Acad. Sci. U.S.A.">
        <title>Obligate biotrophy features unraveled by the genomic analysis of rust fungi.</title>
        <authorList>
            <person name="Duplessis S."/>
            <person name="Cuomo C.A."/>
            <person name="Lin Y.-C."/>
            <person name="Aerts A."/>
            <person name="Tisserant E."/>
            <person name="Veneault-Fourrey C."/>
            <person name="Joly D.L."/>
            <person name="Hacquard S."/>
            <person name="Amselem J."/>
            <person name="Cantarel B.L."/>
            <person name="Chiu R."/>
            <person name="Coutinho P.M."/>
            <person name="Feau N."/>
            <person name="Field M."/>
            <person name="Frey P."/>
            <person name="Gelhaye E."/>
            <person name="Goldberg J."/>
            <person name="Grabherr M.G."/>
            <person name="Kodira C.D."/>
            <person name="Kohler A."/>
            <person name="Kuees U."/>
            <person name="Lindquist E.A."/>
            <person name="Lucas S.M."/>
            <person name="Mago R."/>
            <person name="Mauceli E."/>
            <person name="Morin E."/>
            <person name="Murat C."/>
            <person name="Pangilinan J.L."/>
            <person name="Park R."/>
            <person name="Pearson M."/>
            <person name="Quesneville H."/>
            <person name="Rouhier N."/>
            <person name="Sakthikumar S."/>
            <person name="Salamov A.A."/>
            <person name="Schmutz J."/>
            <person name="Selles B."/>
            <person name="Shapiro H."/>
            <person name="Tanguay P."/>
            <person name="Tuskan G.A."/>
            <person name="Henrissat B."/>
            <person name="Van de Peer Y."/>
            <person name="Rouze P."/>
            <person name="Ellis J.G."/>
            <person name="Dodds P.N."/>
            <person name="Schein J.E."/>
            <person name="Zhong S."/>
            <person name="Hamelin R.C."/>
            <person name="Grigoriev I.V."/>
            <person name="Szabo L.J."/>
            <person name="Martin F."/>
        </authorList>
    </citation>
    <scope>NUCLEOTIDE SEQUENCE [LARGE SCALE GENOMIC DNA]</scope>
    <source>
        <strain evidence="2">CRL 75-36-700-3 / race SCCL</strain>
    </source>
</reference>
<keyword evidence="2" id="KW-1185">Reference proteome</keyword>
<dbReference type="KEGG" id="pgr:PGTG_20657"/>
<dbReference type="AlphaFoldDB" id="H6QPD8"/>
<accession>H6QPD8</accession>
<dbReference type="Proteomes" id="UP000008783">
    <property type="component" value="Unassembled WGS sequence"/>
</dbReference>
<sequence length="50" mass="5687">MLKNGFVARYLTSRIGIKRLGMSSSRWDNFGIRGRILLIFGSNESHETSL</sequence>
<gene>
    <name evidence="1" type="ORF">PGTG_20657</name>
</gene>
<evidence type="ECO:0000313" key="1">
    <source>
        <dbReference type="EMBL" id="EHS63559.1"/>
    </source>
</evidence>
<name>H6QPD8_PUCGT</name>
<dbReference type="HOGENOM" id="CLU_3125686_0_0_1"/>
<evidence type="ECO:0000313" key="2">
    <source>
        <dbReference type="Proteomes" id="UP000008783"/>
    </source>
</evidence>
<dbReference type="GeneID" id="13541550"/>
<organism evidence="1 2">
    <name type="scientific">Puccinia graminis f. sp. tritici (strain CRL 75-36-700-3 / race SCCL)</name>
    <name type="common">Black stem rust fungus</name>
    <dbReference type="NCBI Taxonomy" id="418459"/>
    <lineage>
        <taxon>Eukaryota</taxon>
        <taxon>Fungi</taxon>
        <taxon>Dikarya</taxon>
        <taxon>Basidiomycota</taxon>
        <taxon>Pucciniomycotina</taxon>
        <taxon>Pucciniomycetes</taxon>
        <taxon>Pucciniales</taxon>
        <taxon>Pucciniaceae</taxon>
        <taxon>Puccinia</taxon>
    </lineage>
</organism>
<dbReference type="RefSeq" id="XP_003890620.1">
    <property type="nucleotide sequence ID" value="XM_003890571.1"/>
</dbReference>
<proteinExistence type="predicted"/>
<dbReference type="InParanoid" id="H6QPD8"/>
<dbReference type="EMBL" id="DS178264">
    <property type="protein sequence ID" value="EHS63559.1"/>
    <property type="molecule type" value="Genomic_DNA"/>
</dbReference>
<protein>
    <submittedName>
        <fullName evidence="1">Uncharacterized protein</fullName>
    </submittedName>
</protein>